<dbReference type="Proteomes" id="UP001501057">
    <property type="component" value="Unassembled WGS sequence"/>
</dbReference>
<evidence type="ECO:0000313" key="4">
    <source>
        <dbReference type="EMBL" id="GAA1723957.1"/>
    </source>
</evidence>
<dbReference type="Gene3D" id="1.10.357.10">
    <property type="entry name" value="Tetracycline Repressor, domain 2"/>
    <property type="match status" value="1"/>
</dbReference>
<accession>A0ABN2JE59</accession>
<dbReference type="EMBL" id="BAAAME010000001">
    <property type="protein sequence ID" value="GAA1723957.1"/>
    <property type="molecule type" value="Genomic_DNA"/>
</dbReference>
<feature type="DNA-binding region" description="H-T-H motif" evidence="2">
    <location>
        <begin position="31"/>
        <end position="50"/>
    </location>
</feature>
<keyword evidence="5" id="KW-1185">Reference proteome</keyword>
<organism evidence="4 5">
    <name type="scientific">Aeromicrobium alkaliterrae</name>
    <dbReference type="NCBI Taxonomy" id="302168"/>
    <lineage>
        <taxon>Bacteria</taxon>
        <taxon>Bacillati</taxon>
        <taxon>Actinomycetota</taxon>
        <taxon>Actinomycetes</taxon>
        <taxon>Propionibacteriales</taxon>
        <taxon>Nocardioidaceae</taxon>
        <taxon>Aeromicrobium</taxon>
    </lineage>
</organism>
<comment type="caution">
    <text evidence="4">The sequence shown here is derived from an EMBL/GenBank/DDBJ whole genome shotgun (WGS) entry which is preliminary data.</text>
</comment>
<dbReference type="InterPro" id="IPR009057">
    <property type="entry name" value="Homeodomain-like_sf"/>
</dbReference>
<feature type="domain" description="HTH tetR-type" evidence="3">
    <location>
        <begin position="8"/>
        <end position="68"/>
    </location>
</feature>
<reference evidence="4 5" key="1">
    <citation type="journal article" date="2019" name="Int. J. Syst. Evol. Microbiol.">
        <title>The Global Catalogue of Microorganisms (GCM) 10K type strain sequencing project: providing services to taxonomists for standard genome sequencing and annotation.</title>
        <authorList>
            <consortium name="The Broad Institute Genomics Platform"/>
            <consortium name="The Broad Institute Genome Sequencing Center for Infectious Disease"/>
            <person name="Wu L."/>
            <person name="Ma J."/>
        </authorList>
    </citation>
    <scope>NUCLEOTIDE SEQUENCE [LARGE SCALE GENOMIC DNA]</scope>
    <source>
        <strain evidence="4 5">JCM 13518</strain>
    </source>
</reference>
<dbReference type="PROSITE" id="PS50977">
    <property type="entry name" value="HTH_TETR_2"/>
    <property type="match status" value="1"/>
</dbReference>
<dbReference type="RefSeq" id="WP_344196558.1">
    <property type="nucleotide sequence ID" value="NZ_BAAAME010000001.1"/>
</dbReference>
<evidence type="ECO:0000259" key="3">
    <source>
        <dbReference type="PROSITE" id="PS50977"/>
    </source>
</evidence>
<protein>
    <submittedName>
        <fullName evidence="4">TetR/AcrR family transcriptional regulator</fullName>
    </submittedName>
</protein>
<dbReference type="SUPFAM" id="SSF46689">
    <property type="entry name" value="Homeodomain-like"/>
    <property type="match status" value="1"/>
</dbReference>
<dbReference type="InterPro" id="IPR001647">
    <property type="entry name" value="HTH_TetR"/>
</dbReference>
<evidence type="ECO:0000256" key="2">
    <source>
        <dbReference type="PROSITE-ProRule" id="PRU00335"/>
    </source>
</evidence>
<name>A0ABN2JE59_9ACTN</name>
<evidence type="ECO:0000313" key="5">
    <source>
        <dbReference type="Proteomes" id="UP001501057"/>
    </source>
</evidence>
<keyword evidence="1 2" id="KW-0238">DNA-binding</keyword>
<evidence type="ECO:0000256" key="1">
    <source>
        <dbReference type="ARBA" id="ARBA00023125"/>
    </source>
</evidence>
<proteinExistence type="predicted"/>
<sequence>MTATPEISPVQRRFFDAAMEILAEDGYGALKLAPLCRKVGVTSGSFYHAFDGWQGFTEAFLAHWFQERTLRIVELTDTVATAQEQVDLLLDVSLRLPHASESAIRVWAGVDPEVRKLQDEVDRLRLDTVTRAFAGVMGDEEAARKLAGAALYMLVGYEQASGARDREALETGLNLLPIYAQRFADRQA</sequence>
<dbReference type="Pfam" id="PF00440">
    <property type="entry name" value="TetR_N"/>
    <property type="match status" value="1"/>
</dbReference>
<gene>
    <name evidence="4" type="ORF">GCM10009710_00960</name>
</gene>